<evidence type="ECO:0000259" key="2">
    <source>
        <dbReference type="Pfam" id="PF13439"/>
    </source>
</evidence>
<protein>
    <submittedName>
        <fullName evidence="3">Glycosyltransferase WbuB</fullName>
    </submittedName>
</protein>
<comment type="caution">
    <text evidence="3">The sequence shown here is derived from an EMBL/GenBank/DDBJ whole genome shotgun (WGS) entry which is preliminary data.</text>
</comment>
<dbReference type="Pfam" id="PF00534">
    <property type="entry name" value="Glycos_transf_1"/>
    <property type="match status" value="1"/>
</dbReference>
<dbReference type="EMBL" id="SIXF01000013">
    <property type="protein sequence ID" value="TBO41402.1"/>
    <property type="molecule type" value="Genomic_DNA"/>
</dbReference>
<dbReference type="AlphaFoldDB" id="A0A4Q9HBV2"/>
<feature type="domain" description="Glycosyl transferase family 1" evidence="1">
    <location>
        <begin position="210"/>
        <end position="373"/>
    </location>
</feature>
<sequence length="398" mass="45322">MKIVVNDHSGHAFTLQLSKQFAQSGHQVLHAYSVSFQSPKGNFEDLHHSGSGLSVLPITIKGKFEKYSLLKRRKQEVEYAQQLITTLKTFQPNVVVSSTTPLFVQQHLQEYCIRKGIKFVYWCQDIYSIAIQKIAKQRLGFIGFPLWYYFKKLEAGLLRKSTHVISITPAFNDLFQKWKIDPKRVTYIPNWAPLPEIILTGKNNEWANRHQVADKTCVVYSGTLGLKHNPSILSAAAQYFRKHKEVLFIIISEGLGADFLQKEKEKKQLDNLLLLPFQDFQEMSLVFGTADILLAILENDASAYSVPSKVLAYLCAEKPIVLAMPPDNLSAAIVVDNKVGYCITPDNLQGFFQQIEKLVADPVLRRKMGHNGRAYAEKKFDITHIENQFMEVFNTILN</sequence>
<keyword evidence="4" id="KW-1185">Reference proteome</keyword>
<dbReference type="InterPro" id="IPR028098">
    <property type="entry name" value="Glyco_trans_4-like_N"/>
</dbReference>
<reference evidence="3 4" key="1">
    <citation type="submission" date="2019-02" db="EMBL/GenBank/DDBJ databases">
        <title>Pedobacter kyonggii whole genome sequence analysis.</title>
        <authorList>
            <person name="Dahal R.H."/>
        </authorList>
    </citation>
    <scope>NUCLEOTIDE SEQUENCE [LARGE SCALE GENOMIC DNA]</scope>
    <source>
        <strain evidence="3 4">K-4-11-1</strain>
    </source>
</reference>
<dbReference type="GO" id="GO:0016757">
    <property type="term" value="F:glycosyltransferase activity"/>
    <property type="evidence" value="ECO:0007669"/>
    <property type="project" value="InterPro"/>
</dbReference>
<dbReference type="SUPFAM" id="SSF53756">
    <property type="entry name" value="UDP-Glycosyltransferase/glycogen phosphorylase"/>
    <property type="match status" value="1"/>
</dbReference>
<dbReference type="OrthoDB" id="791981at2"/>
<gene>
    <name evidence="3" type="ORF">EYS08_14295</name>
</gene>
<feature type="domain" description="Glycosyltransferase subfamily 4-like N-terminal" evidence="2">
    <location>
        <begin position="14"/>
        <end position="191"/>
    </location>
</feature>
<dbReference type="Proteomes" id="UP000291819">
    <property type="component" value="Unassembled WGS sequence"/>
</dbReference>
<evidence type="ECO:0000313" key="3">
    <source>
        <dbReference type="EMBL" id="TBO41402.1"/>
    </source>
</evidence>
<evidence type="ECO:0000259" key="1">
    <source>
        <dbReference type="Pfam" id="PF00534"/>
    </source>
</evidence>
<accession>A0A4Q9HBV2</accession>
<evidence type="ECO:0000313" key="4">
    <source>
        <dbReference type="Proteomes" id="UP000291819"/>
    </source>
</evidence>
<dbReference type="InterPro" id="IPR001296">
    <property type="entry name" value="Glyco_trans_1"/>
</dbReference>
<dbReference type="CDD" id="cd03794">
    <property type="entry name" value="GT4_WbuB-like"/>
    <property type="match status" value="1"/>
</dbReference>
<name>A0A4Q9HBV2_9SPHI</name>
<dbReference type="PANTHER" id="PTHR12526">
    <property type="entry name" value="GLYCOSYLTRANSFERASE"/>
    <property type="match status" value="1"/>
</dbReference>
<dbReference type="RefSeq" id="WP_131030683.1">
    <property type="nucleotide sequence ID" value="NZ_SIXF01000013.1"/>
</dbReference>
<organism evidence="3 4">
    <name type="scientific">Pedobacter kyonggii</name>
    <dbReference type="NCBI Taxonomy" id="1926871"/>
    <lineage>
        <taxon>Bacteria</taxon>
        <taxon>Pseudomonadati</taxon>
        <taxon>Bacteroidota</taxon>
        <taxon>Sphingobacteriia</taxon>
        <taxon>Sphingobacteriales</taxon>
        <taxon>Sphingobacteriaceae</taxon>
        <taxon>Pedobacter</taxon>
    </lineage>
</organism>
<keyword evidence="3" id="KW-0808">Transferase</keyword>
<proteinExistence type="predicted"/>
<dbReference type="Pfam" id="PF13439">
    <property type="entry name" value="Glyco_transf_4"/>
    <property type="match status" value="1"/>
</dbReference>
<dbReference type="Gene3D" id="3.40.50.2000">
    <property type="entry name" value="Glycogen Phosphorylase B"/>
    <property type="match status" value="2"/>
</dbReference>